<organism evidence="1 2">
    <name type="scientific">Xylanibacillus composti</name>
    <dbReference type="NCBI Taxonomy" id="1572762"/>
    <lineage>
        <taxon>Bacteria</taxon>
        <taxon>Bacillati</taxon>
        <taxon>Bacillota</taxon>
        <taxon>Bacilli</taxon>
        <taxon>Bacillales</taxon>
        <taxon>Paenibacillaceae</taxon>
        <taxon>Xylanibacillus</taxon>
    </lineage>
</organism>
<comment type="caution">
    <text evidence="1">The sequence shown here is derived from an EMBL/GenBank/DDBJ whole genome shotgun (WGS) entry which is preliminary data.</text>
</comment>
<reference evidence="1" key="1">
    <citation type="submission" date="2021-04" db="EMBL/GenBank/DDBJ databases">
        <title>Draft genome sequence of Xylanibacillus composti strain K13.</title>
        <authorList>
            <person name="Uke A."/>
            <person name="Chhe C."/>
            <person name="Baramee S."/>
            <person name="Kosugi A."/>
        </authorList>
    </citation>
    <scope>NUCLEOTIDE SEQUENCE</scope>
    <source>
        <strain evidence="1">K13</strain>
    </source>
</reference>
<dbReference type="AlphaFoldDB" id="A0A8J4H302"/>
<accession>A0A8J4H302</accession>
<protein>
    <submittedName>
        <fullName evidence="1">Uncharacterized protein</fullName>
    </submittedName>
</protein>
<keyword evidence="2" id="KW-1185">Reference proteome</keyword>
<evidence type="ECO:0000313" key="1">
    <source>
        <dbReference type="EMBL" id="GIQ70037.1"/>
    </source>
</evidence>
<evidence type="ECO:0000313" key="2">
    <source>
        <dbReference type="Proteomes" id="UP000677918"/>
    </source>
</evidence>
<proteinExistence type="predicted"/>
<dbReference type="EMBL" id="BOVK01000039">
    <property type="protein sequence ID" value="GIQ70037.1"/>
    <property type="molecule type" value="Genomic_DNA"/>
</dbReference>
<gene>
    <name evidence="1" type="ORF">XYCOK13_28610</name>
</gene>
<sequence>MTADLFASVIAFFDTIDLGRHIRLLYLMKRTAIFGKCYNEQVNRGLEVWLDRRRPRG</sequence>
<dbReference type="Proteomes" id="UP000677918">
    <property type="component" value="Unassembled WGS sequence"/>
</dbReference>
<name>A0A8J4H302_9BACL</name>